<keyword evidence="4" id="KW-1003">Cell membrane</keyword>
<evidence type="ECO:0000256" key="5">
    <source>
        <dbReference type="ARBA" id="ARBA00022692"/>
    </source>
</evidence>
<feature type="transmembrane region" description="Helical" evidence="8">
    <location>
        <begin position="922"/>
        <end position="946"/>
    </location>
</feature>
<dbReference type="GO" id="GO:0005886">
    <property type="term" value="C:plasma membrane"/>
    <property type="evidence" value="ECO:0007669"/>
    <property type="project" value="UniProtKB-SubCell"/>
</dbReference>
<feature type="transmembrane region" description="Helical" evidence="8">
    <location>
        <begin position="369"/>
        <end position="389"/>
    </location>
</feature>
<reference evidence="10" key="1">
    <citation type="submission" date="2017-02" db="EMBL/GenBank/DDBJ databases">
        <title>Comparative genomics and description of representatives of a novel lineage of planctomycetes thriving in anoxic sediments.</title>
        <authorList>
            <person name="Spring S."/>
            <person name="Bunk B."/>
            <person name="Sproer C."/>
        </authorList>
    </citation>
    <scope>NUCLEOTIDE SEQUENCE [LARGE SCALE GENOMIC DNA]</scope>
    <source>
        <strain evidence="10">SM-Chi-D1</strain>
    </source>
</reference>
<dbReference type="Gene3D" id="3.30.70.1320">
    <property type="entry name" value="Multidrug efflux transporter AcrB pore domain like"/>
    <property type="match status" value="1"/>
</dbReference>
<dbReference type="KEGG" id="pbas:SMSP2_02228"/>
<dbReference type="InterPro" id="IPR027463">
    <property type="entry name" value="AcrB_DN_DC_subdom"/>
</dbReference>
<keyword evidence="6 8" id="KW-1133">Transmembrane helix</keyword>
<feature type="transmembrane region" description="Helical" evidence="8">
    <location>
        <begin position="870"/>
        <end position="889"/>
    </location>
</feature>
<evidence type="ECO:0000256" key="7">
    <source>
        <dbReference type="ARBA" id="ARBA00023136"/>
    </source>
</evidence>
<comment type="similarity">
    <text evidence="2">Belongs to the resistance-nodulation-cell division (RND) (TC 2.A.6) family.</text>
</comment>
<dbReference type="Gene3D" id="3.30.70.1430">
    <property type="entry name" value="Multidrug efflux transporter AcrB pore domain"/>
    <property type="match status" value="2"/>
</dbReference>
<dbReference type="SUPFAM" id="SSF82693">
    <property type="entry name" value="Multidrug efflux transporter AcrB pore domain, PN1, PN2, PC1 and PC2 subdomains"/>
    <property type="match status" value="2"/>
</dbReference>
<proteinExistence type="inferred from homology"/>
<dbReference type="Gene3D" id="1.20.1640.10">
    <property type="entry name" value="Multidrug efflux transporter AcrB transmembrane domain"/>
    <property type="match status" value="2"/>
</dbReference>
<dbReference type="RefSeq" id="WP_146684021.1">
    <property type="nucleotide sequence ID" value="NZ_CP019646.1"/>
</dbReference>
<dbReference type="InterPro" id="IPR001036">
    <property type="entry name" value="Acrflvin-R"/>
</dbReference>
<evidence type="ECO:0000256" key="3">
    <source>
        <dbReference type="ARBA" id="ARBA00022448"/>
    </source>
</evidence>
<dbReference type="NCBIfam" id="TIGR00914">
    <property type="entry name" value="2A0601"/>
    <property type="match status" value="1"/>
</dbReference>
<name>A0A1Q2MGS2_9BACT</name>
<feature type="transmembrane region" description="Helical" evidence="8">
    <location>
        <begin position="477"/>
        <end position="500"/>
    </location>
</feature>
<comment type="subcellular location">
    <subcellularLocation>
        <location evidence="1">Cell membrane</location>
        <topology evidence="1">Multi-pass membrane protein</topology>
    </subcellularLocation>
</comment>
<keyword evidence="10" id="KW-1185">Reference proteome</keyword>
<dbReference type="SUPFAM" id="SSF82866">
    <property type="entry name" value="Multidrug efflux transporter AcrB transmembrane domain"/>
    <property type="match status" value="2"/>
</dbReference>
<dbReference type="GO" id="GO:0042910">
    <property type="term" value="F:xenobiotic transmembrane transporter activity"/>
    <property type="evidence" value="ECO:0007669"/>
    <property type="project" value="TreeGrafter"/>
</dbReference>
<feature type="transmembrane region" description="Helical" evidence="8">
    <location>
        <begin position="971"/>
        <end position="993"/>
    </location>
</feature>
<gene>
    <name evidence="9" type="primary">czcA</name>
    <name evidence="9" type="ORF">SMSP2_02228</name>
</gene>
<evidence type="ECO:0000256" key="8">
    <source>
        <dbReference type="SAM" id="Phobius"/>
    </source>
</evidence>
<dbReference type="Proteomes" id="UP000188181">
    <property type="component" value="Chromosome"/>
</dbReference>
<dbReference type="OrthoDB" id="219750at2"/>
<dbReference type="Gene3D" id="3.30.2090.10">
    <property type="entry name" value="Multidrug efflux transporter AcrB TolC docking domain, DN and DC subdomains"/>
    <property type="match status" value="2"/>
</dbReference>
<accession>A0A1Q2MGS2</accession>
<feature type="transmembrane region" description="Helical" evidence="8">
    <location>
        <begin position="534"/>
        <end position="552"/>
    </location>
</feature>
<evidence type="ECO:0000256" key="4">
    <source>
        <dbReference type="ARBA" id="ARBA00022475"/>
    </source>
</evidence>
<evidence type="ECO:0000313" key="10">
    <source>
        <dbReference type="Proteomes" id="UP000188181"/>
    </source>
</evidence>
<dbReference type="AlphaFoldDB" id="A0A1Q2MGS2"/>
<feature type="transmembrane region" description="Helical" evidence="8">
    <location>
        <begin position="896"/>
        <end position="916"/>
    </location>
</feature>
<evidence type="ECO:0000256" key="1">
    <source>
        <dbReference type="ARBA" id="ARBA00004651"/>
    </source>
</evidence>
<feature type="transmembrane region" description="Helical" evidence="8">
    <location>
        <begin position="999"/>
        <end position="1022"/>
    </location>
</feature>
<feature type="transmembrane region" description="Helical" evidence="8">
    <location>
        <begin position="341"/>
        <end position="362"/>
    </location>
</feature>
<organism evidence="9 10">
    <name type="scientific">Limihaloglobus sulfuriphilus</name>
    <dbReference type="NCBI Taxonomy" id="1851148"/>
    <lineage>
        <taxon>Bacteria</taxon>
        <taxon>Pseudomonadati</taxon>
        <taxon>Planctomycetota</taxon>
        <taxon>Phycisphaerae</taxon>
        <taxon>Sedimentisphaerales</taxon>
        <taxon>Sedimentisphaeraceae</taxon>
        <taxon>Limihaloglobus</taxon>
    </lineage>
</organism>
<dbReference type="Gene3D" id="3.30.70.1440">
    <property type="entry name" value="Multidrug efflux transporter AcrB pore domain"/>
    <property type="match status" value="1"/>
</dbReference>
<dbReference type="SUPFAM" id="SSF82714">
    <property type="entry name" value="Multidrug efflux transporter AcrB TolC docking domain, DN and DC subdomains"/>
    <property type="match status" value="2"/>
</dbReference>
<dbReference type="PANTHER" id="PTHR32063">
    <property type="match status" value="1"/>
</dbReference>
<dbReference type="PANTHER" id="PTHR32063:SF24">
    <property type="entry name" value="CATION EFFLUX SYSTEM (ACRB_ACRD_ACRF FAMILY)"/>
    <property type="match status" value="1"/>
</dbReference>
<feature type="transmembrane region" description="Helical" evidence="8">
    <location>
        <begin position="441"/>
        <end position="465"/>
    </location>
</feature>
<evidence type="ECO:0000313" key="9">
    <source>
        <dbReference type="EMBL" id="AQQ71849.1"/>
    </source>
</evidence>
<dbReference type="EMBL" id="CP019646">
    <property type="protein sequence ID" value="AQQ71849.1"/>
    <property type="molecule type" value="Genomic_DNA"/>
</dbReference>
<feature type="transmembrane region" description="Helical" evidence="8">
    <location>
        <begin position="12"/>
        <end position="31"/>
    </location>
</feature>
<dbReference type="STRING" id="1851148.SMSP2_02228"/>
<keyword evidence="7 8" id="KW-0472">Membrane</keyword>
<dbReference type="InterPro" id="IPR004763">
    <property type="entry name" value="CusA-like"/>
</dbReference>
<feature type="transmembrane region" description="Helical" evidence="8">
    <location>
        <begin position="395"/>
        <end position="420"/>
    </location>
</feature>
<dbReference type="PRINTS" id="PR00702">
    <property type="entry name" value="ACRIFLAVINRP"/>
</dbReference>
<evidence type="ECO:0000256" key="2">
    <source>
        <dbReference type="ARBA" id="ARBA00010942"/>
    </source>
</evidence>
<evidence type="ECO:0000256" key="6">
    <source>
        <dbReference type="ARBA" id="ARBA00022989"/>
    </source>
</evidence>
<dbReference type="Pfam" id="PF00873">
    <property type="entry name" value="ACR_tran"/>
    <property type="match status" value="1"/>
</dbReference>
<keyword evidence="5 8" id="KW-0812">Transmembrane</keyword>
<dbReference type="GO" id="GO:0008324">
    <property type="term" value="F:monoatomic cation transmembrane transporter activity"/>
    <property type="evidence" value="ECO:0007669"/>
    <property type="project" value="InterPro"/>
</dbReference>
<sequence length="1033" mass="113519">MHKRLLNTALHYRLLVVLALIMVTAVGVHQYNSLPVDAFPDISPVMVPVFTEADGMAPEEVERLITFPVESVMNGLPGVTQIKSTSAFGMSVVYVYFEDDMDIYFARQLVNERLGEALAQMPDLQEKPKLGPISTGLGQIFIYYLTIDDSADTEGKDPLSYLRDLNDWVVKYQLQTVRGVTDILSVGGHVLQYQVNIKPDMLLQYGLSIHDVTEAIRQNNGNVGGQYIITGSEENLVRGIGLLNSLEDISNVIIDNIDGTPVRVMEVADVEYGRAVRRGIVSRNGGEEVVSGIVLQLYGENASNVIERLYAKLPDVQKSLPEGVRLVPYYEQQEIVQRATWTVKSALLTGAVLAAIVLFAFIGNFRSAMIVVFALPFSGLVSIILMQQADISANLMSLGGIAIAMGMLVDGAIVMVENIYRHLNVNAGDDIRSRTAIIIDAAYEVARPVTFSLLIVIVVFVPILTLQGAEGQMFIPMSYTLCFALLGSLIFAVLAVPALASYLMHVKKHKEFFIFVILQKLHDPLLRISVKHPVLVLMLVLALLCGSGFMAMNLGTEFIPTLEEGSIMIGVNMAPSIALEEAAAIIKKLETRIIALPEVEEVVSRIGRPEAGSHPHPVNYAEVHIELHPEKEWTRLTDKAELVEELEENLSDFPGIQLNFTQPIQNAFDELVTGVRSQVAVKVFGEDLDILQSKATEIRNSIDNIEGLVDLSVEQSFGQPQVQVIVDRRACAAYGVNAGEILELVETAIGGQIVDHVYLNTRRYGIQIRYTEDTRDNIHAIKSLLVPSRSGQMLPLSQLAEVREDVGSIQINRENNQRRWIVQGNVRGRDLGGVVGDIRRLIAEKIELPDGYHIEYGGQYESQMRAMRRLGIIVPVVGMTVLLMLYLAFGSIKSGLLVMVNIPLGLIGGVAGLYVMGEYISVPAAVGFIALFGIAVQDSMVLVSAINQLRREGVEMVEAVITGCHQRFRPVLMTSITTVLGLLPLLLSTGIGADVQRPLAAVVIFGIISSTLLTLFVIPAFYKWFAVRPEMLE</sequence>
<keyword evidence="3" id="KW-0813">Transport</keyword>
<protein>
    <submittedName>
        <fullName evidence="9">Cation efflux system protein CzcA</fullName>
    </submittedName>
</protein>